<dbReference type="Gene3D" id="3.30.70.20">
    <property type="match status" value="1"/>
</dbReference>
<dbReference type="InterPro" id="IPR017900">
    <property type="entry name" value="4Fe4S_Fe_S_CS"/>
</dbReference>
<dbReference type="InterPro" id="IPR002708">
    <property type="entry name" value="HcyBio"/>
</dbReference>
<dbReference type="GO" id="GO:0051536">
    <property type="term" value="F:iron-sulfur cluster binding"/>
    <property type="evidence" value="ECO:0007669"/>
    <property type="project" value="UniProtKB-KW"/>
</dbReference>
<dbReference type="AlphaFoldDB" id="A0A7C4CCB2"/>
<keyword evidence="1" id="KW-0479">Metal-binding</keyword>
<dbReference type="PROSITE" id="PS00198">
    <property type="entry name" value="4FE4S_FER_1"/>
    <property type="match status" value="1"/>
</dbReference>
<dbReference type="Pfam" id="PF14697">
    <property type="entry name" value="Fer4_21"/>
    <property type="match status" value="1"/>
</dbReference>
<accession>A0A7C4CCB2</accession>
<proteinExistence type="predicted"/>
<keyword evidence="2" id="KW-0408">Iron</keyword>
<dbReference type="SUPFAM" id="SSF54862">
    <property type="entry name" value="4Fe-4S ferredoxins"/>
    <property type="match status" value="1"/>
</dbReference>
<reference evidence="5" key="1">
    <citation type="journal article" date="2020" name="mSystems">
        <title>Genome- and Community-Level Interaction Insights into Carbon Utilization and Element Cycling Functions of Hydrothermarchaeota in Hydrothermal Sediment.</title>
        <authorList>
            <person name="Zhou Z."/>
            <person name="Liu Y."/>
            <person name="Xu W."/>
            <person name="Pan J."/>
            <person name="Luo Z.H."/>
            <person name="Li M."/>
        </authorList>
    </citation>
    <scope>NUCLEOTIDE SEQUENCE [LARGE SCALE GENOMIC DNA]</scope>
    <source>
        <strain evidence="5">SpSt-609</strain>
    </source>
</reference>
<name>A0A7C4CCB2_9BACT</name>
<evidence type="ECO:0000259" key="4">
    <source>
        <dbReference type="PROSITE" id="PS51379"/>
    </source>
</evidence>
<gene>
    <name evidence="5" type="ORF">ENT77_02630</name>
</gene>
<dbReference type="EMBL" id="DSZY01000013">
    <property type="protein sequence ID" value="HGU40074.1"/>
    <property type="molecule type" value="Genomic_DNA"/>
</dbReference>
<dbReference type="PROSITE" id="PS51379">
    <property type="entry name" value="4FE4S_FER_2"/>
    <property type="match status" value="2"/>
</dbReference>
<evidence type="ECO:0000313" key="5">
    <source>
        <dbReference type="EMBL" id="HGU40074.1"/>
    </source>
</evidence>
<dbReference type="GO" id="GO:0046872">
    <property type="term" value="F:metal ion binding"/>
    <property type="evidence" value="ECO:0007669"/>
    <property type="project" value="UniProtKB-KW"/>
</dbReference>
<evidence type="ECO:0000256" key="1">
    <source>
        <dbReference type="ARBA" id="ARBA00022723"/>
    </source>
</evidence>
<evidence type="ECO:0000256" key="2">
    <source>
        <dbReference type="ARBA" id="ARBA00023004"/>
    </source>
</evidence>
<feature type="domain" description="4Fe-4S ferredoxin-type" evidence="4">
    <location>
        <begin position="394"/>
        <end position="424"/>
    </location>
</feature>
<organism evidence="5">
    <name type="scientific">Fervidobacterium thailandense</name>
    <dbReference type="NCBI Taxonomy" id="1008305"/>
    <lineage>
        <taxon>Bacteria</taxon>
        <taxon>Thermotogati</taxon>
        <taxon>Thermotogota</taxon>
        <taxon>Thermotogae</taxon>
        <taxon>Thermotogales</taxon>
        <taxon>Fervidobacteriaceae</taxon>
        <taxon>Fervidobacterium</taxon>
    </lineage>
</organism>
<keyword evidence="3" id="KW-0411">Iron-sulfur</keyword>
<dbReference type="InterPro" id="IPR017896">
    <property type="entry name" value="4Fe4S_Fe-S-bd"/>
</dbReference>
<feature type="domain" description="4Fe-4S ferredoxin-type" evidence="4">
    <location>
        <begin position="425"/>
        <end position="454"/>
    </location>
</feature>
<evidence type="ECO:0000256" key="3">
    <source>
        <dbReference type="ARBA" id="ARBA00023014"/>
    </source>
</evidence>
<dbReference type="Pfam" id="PF01837">
    <property type="entry name" value="HcyBio"/>
    <property type="match status" value="1"/>
</dbReference>
<sequence>MRTIDEINEKIANGEAVVLTAEEFVKMCKQEGVKSALKKVDVVTTGTFAPMCSSGAFINFGHTVPPMRMERIKLAGVPVYGGIAAVDGYLGATAESEEDPTFGGGHVIELLIKGEKVLLQAWGKGTDCYPRRYYEGLVDKHSINDFYLFNPRNAYQNYSAATNGSERILYTYMGKLLPNYGNVTFSTSGELSPLLKDPKLKTIGVGTRIFLGGTIGYVVWYGTQFRTNVKEDDNGVPMVPARTLALIGDAKKMNAEYVKGAYFKNYGVTLFVGVGVPIPVIDEEIAFYLSLSNQELKTEVRDYSKPEKPLIKVVTYSELFSGEVELLGKRVKTSSLSSIPKARKIALTLKEWLKNGRFYLTKPVEMLNEERVLVTRPNEDFDILQSVEIDLEIERLKLSLRDECVGCGACVSVCNFTALKINEIGKIALVRERCTRCGLCGDVCPIGLLLPEVEDSRFDVMEVENSNEGPCFK</sequence>
<comment type="caution">
    <text evidence="5">The sequence shown here is derived from an EMBL/GenBank/DDBJ whole genome shotgun (WGS) entry which is preliminary data.</text>
</comment>
<protein>
    <submittedName>
        <fullName evidence="5">4Fe-4S dicluster domain-containing protein</fullName>
    </submittedName>
</protein>